<dbReference type="EMBL" id="ML208360">
    <property type="protein sequence ID" value="TFK68092.1"/>
    <property type="molecule type" value="Genomic_DNA"/>
</dbReference>
<accession>A0ACD3AT48</accession>
<keyword evidence="2" id="KW-1185">Reference proteome</keyword>
<evidence type="ECO:0000313" key="2">
    <source>
        <dbReference type="Proteomes" id="UP000308600"/>
    </source>
</evidence>
<proteinExistence type="predicted"/>
<protein>
    <submittedName>
        <fullName evidence="1">Uncharacterized protein</fullName>
    </submittedName>
</protein>
<sequence>MQQISPVLHPDGAVASLLSLSMAASNAVPVPAQPTISATHLSTSVGSPSPGVKQHRRLSSTGKARRRLSDARDAANRPSPAALQTAAALSLASLSLSTSPPLSINGAPSLKGPAAATATLPGQQQPSEANPQSRPSTANTTDSSVTTTATPIPINGKHKKRGIDHKCESCSKIYRHPSCLIKHRWEHTPHWKEASKYVLSKHQQVQLLEAAAILSHLSPKAGTSLPEDRSLWPSFLSGGTLPPPEGATFSTTPSNATSTSVGSGTISTPPSYHPVSSSVPAAATLFTRSSSTGPRLHDFSIPGAVTQLRPGLIGVSNSGSGPTPSIPVPVLNGASFTGYRNGSWGGNGDTPSSYHSAHYLHAEGRANAISASDATSGNGLARGPGSGGWSLPHSSLRSISGSSLSQSRSRSGSASASGSRSDDDSLEVDGDIDVDVDLDGGEREVDSYGSMRLRGRTVGVGMGRWKREEDDFGMGEFSVREEDEDEGVVIGNRRESERVKRAAAATHGGGNEEWDDMEMEMDMD</sequence>
<gene>
    <name evidence="1" type="ORF">BDN72DRAFT_858693</name>
</gene>
<organism evidence="1 2">
    <name type="scientific">Pluteus cervinus</name>
    <dbReference type="NCBI Taxonomy" id="181527"/>
    <lineage>
        <taxon>Eukaryota</taxon>
        <taxon>Fungi</taxon>
        <taxon>Dikarya</taxon>
        <taxon>Basidiomycota</taxon>
        <taxon>Agaricomycotina</taxon>
        <taxon>Agaricomycetes</taxon>
        <taxon>Agaricomycetidae</taxon>
        <taxon>Agaricales</taxon>
        <taxon>Pluteineae</taxon>
        <taxon>Pluteaceae</taxon>
        <taxon>Pluteus</taxon>
    </lineage>
</organism>
<dbReference type="Proteomes" id="UP000308600">
    <property type="component" value="Unassembled WGS sequence"/>
</dbReference>
<reference evidence="1 2" key="1">
    <citation type="journal article" date="2019" name="Nat. Ecol. Evol.">
        <title>Megaphylogeny resolves global patterns of mushroom evolution.</title>
        <authorList>
            <person name="Varga T."/>
            <person name="Krizsan K."/>
            <person name="Foldi C."/>
            <person name="Dima B."/>
            <person name="Sanchez-Garcia M."/>
            <person name="Sanchez-Ramirez S."/>
            <person name="Szollosi G.J."/>
            <person name="Szarkandi J.G."/>
            <person name="Papp V."/>
            <person name="Albert L."/>
            <person name="Andreopoulos W."/>
            <person name="Angelini C."/>
            <person name="Antonin V."/>
            <person name="Barry K.W."/>
            <person name="Bougher N.L."/>
            <person name="Buchanan P."/>
            <person name="Buyck B."/>
            <person name="Bense V."/>
            <person name="Catcheside P."/>
            <person name="Chovatia M."/>
            <person name="Cooper J."/>
            <person name="Damon W."/>
            <person name="Desjardin D."/>
            <person name="Finy P."/>
            <person name="Geml J."/>
            <person name="Haridas S."/>
            <person name="Hughes K."/>
            <person name="Justo A."/>
            <person name="Karasinski D."/>
            <person name="Kautmanova I."/>
            <person name="Kiss B."/>
            <person name="Kocsube S."/>
            <person name="Kotiranta H."/>
            <person name="LaButti K.M."/>
            <person name="Lechner B.E."/>
            <person name="Liimatainen K."/>
            <person name="Lipzen A."/>
            <person name="Lukacs Z."/>
            <person name="Mihaltcheva S."/>
            <person name="Morgado L.N."/>
            <person name="Niskanen T."/>
            <person name="Noordeloos M.E."/>
            <person name="Ohm R.A."/>
            <person name="Ortiz-Santana B."/>
            <person name="Ovrebo C."/>
            <person name="Racz N."/>
            <person name="Riley R."/>
            <person name="Savchenko A."/>
            <person name="Shiryaev A."/>
            <person name="Soop K."/>
            <person name="Spirin V."/>
            <person name="Szebenyi C."/>
            <person name="Tomsovsky M."/>
            <person name="Tulloss R.E."/>
            <person name="Uehling J."/>
            <person name="Grigoriev I.V."/>
            <person name="Vagvolgyi C."/>
            <person name="Papp T."/>
            <person name="Martin F.M."/>
            <person name="Miettinen O."/>
            <person name="Hibbett D.S."/>
            <person name="Nagy L.G."/>
        </authorList>
    </citation>
    <scope>NUCLEOTIDE SEQUENCE [LARGE SCALE GENOMIC DNA]</scope>
    <source>
        <strain evidence="1 2">NL-1719</strain>
    </source>
</reference>
<evidence type="ECO:0000313" key="1">
    <source>
        <dbReference type="EMBL" id="TFK68092.1"/>
    </source>
</evidence>
<name>A0ACD3AT48_9AGAR</name>